<evidence type="ECO:0000256" key="1">
    <source>
        <dbReference type="ARBA" id="ARBA00022729"/>
    </source>
</evidence>
<dbReference type="Proteomes" id="UP000054735">
    <property type="component" value="Unassembled WGS sequence"/>
</dbReference>
<gene>
    <name evidence="4" type="ORF">Lbir_0340</name>
    <name evidence="5" type="ORF">NCTC12437_01718</name>
</gene>
<evidence type="ECO:0000313" key="4">
    <source>
        <dbReference type="EMBL" id="KTC75620.1"/>
    </source>
</evidence>
<dbReference type="InterPro" id="IPR011250">
    <property type="entry name" value="OMP/PagP_B-barrel"/>
</dbReference>
<dbReference type="EMBL" id="LNXT01000003">
    <property type="protein sequence ID" value="KTC75620.1"/>
    <property type="molecule type" value="Genomic_DNA"/>
</dbReference>
<proteinExistence type="predicted"/>
<dbReference type="Gene3D" id="2.40.160.20">
    <property type="match status" value="1"/>
</dbReference>
<dbReference type="OrthoDB" id="5647782at2"/>
<dbReference type="EMBL" id="UGNW01000001">
    <property type="protein sequence ID" value="STX31943.1"/>
    <property type="molecule type" value="Genomic_DNA"/>
</dbReference>
<dbReference type="Proteomes" id="UP000255066">
    <property type="component" value="Unassembled WGS sequence"/>
</dbReference>
<name>A0A378IA70_9GAMM</name>
<dbReference type="InterPro" id="IPR027385">
    <property type="entry name" value="Beta-barrel_OMP"/>
</dbReference>
<keyword evidence="6" id="KW-1185">Reference proteome</keyword>
<accession>A0A378IA70</accession>
<protein>
    <submittedName>
        <fullName evidence="5">Opacity protein and related surface antigens</fullName>
    </submittedName>
</protein>
<reference evidence="5 7" key="2">
    <citation type="submission" date="2018-06" db="EMBL/GenBank/DDBJ databases">
        <authorList>
            <consortium name="Pathogen Informatics"/>
            <person name="Doyle S."/>
        </authorList>
    </citation>
    <scope>NUCLEOTIDE SEQUENCE [LARGE SCALE GENOMIC DNA]</scope>
    <source>
        <strain evidence="5 7">NCTC12437</strain>
    </source>
</reference>
<evidence type="ECO:0000259" key="3">
    <source>
        <dbReference type="Pfam" id="PF13505"/>
    </source>
</evidence>
<dbReference type="AlphaFoldDB" id="A0A378IA70"/>
<evidence type="ECO:0000256" key="2">
    <source>
        <dbReference type="SAM" id="SignalP"/>
    </source>
</evidence>
<dbReference type="RefSeq" id="WP_058522461.1">
    <property type="nucleotide sequence ID" value="NZ_CAAAHV010000006.1"/>
</dbReference>
<feature type="domain" description="Outer membrane protein beta-barrel" evidence="3">
    <location>
        <begin position="51"/>
        <end position="245"/>
    </location>
</feature>
<dbReference type="STRING" id="28083.Lbir_0340"/>
<evidence type="ECO:0000313" key="6">
    <source>
        <dbReference type="Proteomes" id="UP000054735"/>
    </source>
</evidence>
<sequence>MHTKKNALFSLGMLLASSSFAGSMGVVPEGSYVATVSIAAAWVNDLGETQTLSLQPDVIKTYSDTTNSKVNPAIELFLGWQHPITDTLKGQIGIAGAATSKVTLDGDIWEDADPAFNNYTYQYKVNHYHLAVKGKLLMDLDEWVEPYVSASAGIGFNQASDFQITPRIFEEIPAPPFNSQTKSSFVYTLGIGLQTAFNSNWQLGLGYEFADWGKTELDRARGQTVGHGIETDNFFAHQVQLSLSYIC</sequence>
<feature type="chain" id="PRO_5016979386" evidence="2">
    <location>
        <begin position="22"/>
        <end position="247"/>
    </location>
</feature>
<organism evidence="5 7">
    <name type="scientific">Legionella birminghamensis</name>
    <dbReference type="NCBI Taxonomy" id="28083"/>
    <lineage>
        <taxon>Bacteria</taxon>
        <taxon>Pseudomonadati</taxon>
        <taxon>Pseudomonadota</taxon>
        <taxon>Gammaproteobacteria</taxon>
        <taxon>Legionellales</taxon>
        <taxon>Legionellaceae</taxon>
        <taxon>Legionella</taxon>
    </lineage>
</organism>
<feature type="signal peptide" evidence="2">
    <location>
        <begin position="1"/>
        <end position="21"/>
    </location>
</feature>
<evidence type="ECO:0000313" key="7">
    <source>
        <dbReference type="Proteomes" id="UP000255066"/>
    </source>
</evidence>
<evidence type="ECO:0000313" key="5">
    <source>
        <dbReference type="EMBL" id="STX31943.1"/>
    </source>
</evidence>
<dbReference type="SUPFAM" id="SSF56925">
    <property type="entry name" value="OMPA-like"/>
    <property type="match status" value="1"/>
</dbReference>
<keyword evidence="1 2" id="KW-0732">Signal</keyword>
<reference evidence="4 6" key="1">
    <citation type="submission" date="2015-11" db="EMBL/GenBank/DDBJ databases">
        <title>Genomic analysis of 38 Legionella species identifies large and diverse effector repertoires.</title>
        <authorList>
            <person name="Burstein D."/>
            <person name="Amaro F."/>
            <person name="Zusman T."/>
            <person name="Lifshitz Z."/>
            <person name="Cohen O."/>
            <person name="Gilbert J.A."/>
            <person name="Pupko T."/>
            <person name="Shuman H.A."/>
            <person name="Segal G."/>
        </authorList>
    </citation>
    <scope>NUCLEOTIDE SEQUENCE [LARGE SCALE GENOMIC DNA]</scope>
    <source>
        <strain evidence="4 6">CDC#1407-AL-14</strain>
    </source>
</reference>
<dbReference type="Pfam" id="PF13505">
    <property type="entry name" value="OMP_b-brl"/>
    <property type="match status" value="1"/>
</dbReference>